<dbReference type="Proteomes" id="UP000186922">
    <property type="component" value="Unassembled WGS sequence"/>
</dbReference>
<dbReference type="EMBL" id="BDGG01000006">
    <property type="protein sequence ID" value="GAV00193.1"/>
    <property type="molecule type" value="Genomic_DNA"/>
</dbReference>
<comment type="caution">
    <text evidence="1">The sequence shown here is derived from an EMBL/GenBank/DDBJ whole genome shotgun (WGS) entry which is preliminary data.</text>
</comment>
<dbReference type="AlphaFoldDB" id="A0A1D1VJC1"/>
<organism evidence="1 2">
    <name type="scientific">Ramazzottius varieornatus</name>
    <name type="common">Water bear</name>
    <name type="synonym">Tardigrade</name>
    <dbReference type="NCBI Taxonomy" id="947166"/>
    <lineage>
        <taxon>Eukaryota</taxon>
        <taxon>Metazoa</taxon>
        <taxon>Ecdysozoa</taxon>
        <taxon>Tardigrada</taxon>
        <taxon>Eutardigrada</taxon>
        <taxon>Parachela</taxon>
        <taxon>Hypsibioidea</taxon>
        <taxon>Ramazzottiidae</taxon>
        <taxon>Ramazzottius</taxon>
    </lineage>
</organism>
<keyword evidence="2" id="KW-1185">Reference proteome</keyword>
<evidence type="ECO:0000313" key="2">
    <source>
        <dbReference type="Proteomes" id="UP000186922"/>
    </source>
</evidence>
<name>A0A1D1VJC1_RAMVA</name>
<sequence>MGLHQFVIIGWTDIQGWEALYMWKGVEDKIMQDEALGAMTMYLKSFACLSSPTSDDGDRPEKCYYCALAALHDIITASPATSTDLLAL</sequence>
<proteinExistence type="predicted"/>
<accession>A0A1D1VJC1</accession>
<reference evidence="1 2" key="1">
    <citation type="journal article" date="2016" name="Nat. Commun.">
        <title>Extremotolerant tardigrade genome and improved radiotolerance of human cultured cells by tardigrade-unique protein.</title>
        <authorList>
            <person name="Hashimoto T."/>
            <person name="Horikawa D.D."/>
            <person name="Saito Y."/>
            <person name="Kuwahara H."/>
            <person name="Kozuka-Hata H."/>
            <person name="Shin-I T."/>
            <person name="Minakuchi Y."/>
            <person name="Ohishi K."/>
            <person name="Motoyama A."/>
            <person name="Aizu T."/>
            <person name="Enomoto A."/>
            <person name="Kondo K."/>
            <person name="Tanaka S."/>
            <person name="Hara Y."/>
            <person name="Koshikawa S."/>
            <person name="Sagara H."/>
            <person name="Miura T."/>
            <person name="Yokobori S."/>
            <person name="Miyagawa K."/>
            <person name="Suzuki Y."/>
            <person name="Kubo T."/>
            <person name="Oyama M."/>
            <person name="Kohara Y."/>
            <person name="Fujiyama A."/>
            <person name="Arakawa K."/>
            <person name="Katayama T."/>
            <person name="Toyoda A."/>
            <person name="Kunieda T."/>
        </authorList>
    </citation>
    <scope>NUCLEOTIDE SEQUENCE [LARGE SCALE GENOMIC DNA]</scope>
    <source>
        <strain evidence="1 2">YOKOZUNA-1</strain>
    </source>
</reference>
<protein>
    <submittedName>
        <fullName evidence="1">Uncharacterized protein</fullName>
    </submittedName>
</protein>
<evidence type="ECO:0000313" key="1">
    <source>
        <dbReference type="EMBL" id="GAV00193.1"/>
    </source>
</evidence>
<gene>
    <name evidence="1" type="primary">RvY_11077-1</name>
    <name evidence="1" type="synonym">RvY_11077.1</name>
    <name evidence="1" type="ORF">RvY_11077</name>
</gene>